<dbReference type="SUPFAM" id="SSF48371">
    <property type="entry name" value="ARM repeat"/>
    <property type="match status" value="1"/>
</dbReference>
<dbReference type="SMART" id="SM00422">
    <property type="entry name" value="HTH_MERR"/>
    <property type="match status" value="1"/>
</dbReference>
<dbReference type="SUPFAM" id="SSF46955">
    <property type="entry name" value="Putative DNA-binding domain"/>
    <property type="match status" value="1"/>
</dbReference>
<dbReference type="Pfam" id="PF13646">
    <property type="entry name" value="HEAT_2"/>
    <property type="match status" value="1"/>
</dbReference>
<name>A0A5D0U1J9_9ACTN</name>
<reference evidence="3 4" key="1">
    <citation type="submission" date="2019-08" db="EMBL/GenBank/DDBJ databases">
        <title>Actinomadura sp. nov. CYP1-5 isolated from mountain soil.</title>
        <authorList>
            <person name="Songsumanus A."/>
            <person name="Kuncharoen N."/>
            <person name="Kudo T."/>
            <person name="Yuki M."/>
            <person name="Igarashi Y."/>
            <person name="Tanasupawat S."/>
        </authorList>
    </citation>
    <scope>NUCLEOTIDE SEQUENCE [LARGE SCALE GENOMIC DNA]</scope>
    <source>
        <strain evidence="3 4">GKU157</strain>
    </source>
</reference>
<evidence type="ECO:0000313" key="4">
    <source>
        <dbReference type="Proteomes" id="UP000322634"/>
    </source>
</evidence>
<dbReference type="InterPro" id="IPR000551">
    <property type="entry name" value="MerR-type_HTH_dom"/>
</dbReference>
<dbReference type="PROSITE" id="PS50937">
    <property type="entry name" value="HTH_MERR_2"/>
    <property type="match status" value="1"/>
</dbReference>
<dbReference type="GO" id="GO:0003677">
    <property type="term" value="F:DNA binding"/>
    <property type="evidence" value="ECO:0007669"/>
    <property type="project" value="UniProtKB-KW"/>
</dbReference>
<dbReference type="Pfam" id="PF13411">
    <property type="entry name" value="MerR_1"/>
    <property type="match status" value="1"/>
</dbReference>
<gene>
    <name evidence="3" type="ORF">FXF65_24715</name>
</gene>
<dbReference type="OrthoDB" id="9808480at2"/>
<dbReference type="PRINTS" id="PR00040">
    <property type="entry name" value="HTHMERR"/>
</dbReference>
<evidence type="ECO:0000256" key="1">
    <source>
        <dbReference type="ARBA" id="ARBA00023125"/>
    </source>
</evidence>
<dbReference type="InterPro" id="IPR047057">
    <property type="entry name" value="MerR_fam"/>
</dbReference>
<comment type="caution">
    <text evidence="3">The sequence shown here is derived from an EMBL/GenBank/DDBJ whole genome shotgun (WGS) entry which is preliminary data.</text>
</comment>
<protein>
    <submittedName>
        <fullName evidence="3">MerR family DNA-binding transcriptional regulator</fullName>
    </submittedName>
</protein>
<accession>A0A5D0U1J9</accession>
<dbReference type="PANTHER" id="PTHR30204">
    <property type="entry name" value="REDOX-CYCLING DRUG-SENSING TRANSCRIPTIONAL ACTIVATOR SOXR"/>
    <property type="match status" value="1"/>
</dbReference>
<dbReference type="Gene3D" id="1.25.10.10">
    <property type="entry name" value="Leucine-rich Repeat Variant"/>
    <property type="match status" value="1"/>
</dbReference>
<dbReference type="InterPro" id="IPR016024">
    <property type="entry name" value="ARM-type_fold"/>
</dbReference>
<dbReference type="InterPro" id="IPR011989">
    <property type="entry name" value="ARM-like"/>
</dbReference>
<dbReference type="PROSITE" id="PS00552">
    <property type="entry name" value="HTH_MERR_1"/>
    <property type="match status" value="1"/>
</dbReference>
<feature type="domain" description="HTH merR-type" evidence="2">
    <location>
        <begin position="1"/>
        <end position="69"/>
    </location>
</feature>
<dbReference type="EMBL" id="VSFF01000009">
    <property type="protein sequence ID" value="TYC12451.1"/>
    <property type="molecule type" value="Genomic_DNA"/>
</dbReference>
<dbReference type="GO" id="GO:0003700">
    <property type="term" value="F:DNA-binding transcription factor activity"/>
    <property type="evidence" value="ECO:0007669"/>
    <property type="project" value="InterPro"/>
</dbReference>
<dbReference type="Gene3D" id="1.10.1660.10">
    <property type="match status" value="1"/>
</dbReference>
<dbReference type="PANTHER" id="PTHR30204:SF93">
    <property type="entry name" value="HTH MERR-TYPE DOMAIN-CONTAINING PROTEIN"/>
    <property type="match status" value="1"/>
</dbReference>
<organism evidence="3 4">
    <name type="scientific">Actinomadura syzygii</name>
    <dbReference type="NCBI Taxonomy" id="1427538"/>
    <lineage>
        <taxon>Bacteria</taxon>
        <taxon>Bacillati</taxon>
        <taxon>Actinomycetota</taxon>
        <taxon>Actinomycetes</taxon>
        <taxon>Streptosporangiales</taxon>
        <taxon>Thermomonosporaceae</taxon>
        <taxon>Actinomadura</taxon>
    </lineage>
</organism>
<evidence type="ECO:0000313" key="3">
    <source>
        <dbReference type="EMBL" id="TYC12451.1"/>
    </source>
</evidence>
<dbReference type="RefSeq" id="WP_148352391.1">
    <property type="nucleotide sequence ID" value="NZ_JBHSBF010000012.1"/>
</dbReference>
<keyword evidence="1 3" id="KW-0238">DNA-binding</keyword>
<keyword evidence="4" id="KW-1185">Reference proteome</keyword>
<proteinExistence type="predicted"/>
<dbReference type="AlphaFoldDB" id="A0A5D0U1J9"/>
<sequence length="337" mass="35200">MLIGEVARRSGVSARMLRHYESLGLVRPTGRTEAGYREYSSEDIRRIFHIESLRSLGLSLREVGSALDDPGFTPSGLVDDLVRRTRERIASETELLTRLQRIGAADPADWADVLQTVALLHALGSESAGTRQRAALSSADETPMPVDALVEAVLSETDTNVAGALRWALARSGDAGLPLLAEGLGSPVAGVRERAVRAVAEVPGDGAAALLRDALASPDLAVRRRAALALAARGALGGRGAAGAVTTLIDMIVEEVNDVEAADALAVLAGDPALTDQVAAGLVDRLDAAGPSARRRLTEALADVPGSTTTRALAELARDDDRAVALTAAYILSRREA</sequence>
<dbReference type="InterPro" id="IPR009061">
    <property type="entry name" value="DNA-bd_dom_put_sf"/>
</dbReference>
<evidence type="ECO:0000259" key="2">
    <source>
        <dbReference type="PROSITE" id="PS50937"/>
    </source>
</evidence>
<dbReference type="Proteomes" id="UP000322634">
    <property type="component" value="Unassembled WGS sequence"/>
</dbReference>